<evidence type="ECO:0000313" key="5">
    <source>
        <dbReference type="Proteomes" id="UP000287865"/>
    </source>
</evidence>
<gene>
    <name evidence="2" type="ORF">B0I24_12057</name>
    <name evidence="3" type="ORF">CWE07_13885</name>
</gene>
<dbReference type="AlphaFoldDB" id="A0A327WW47"/>
<sequence length="65" mass="7592">MSNSKQKSWFRVAITEILIYCLPLVALTFINVEKRDFALMISSFVLLTVLFVGYILLKNYQCKEK</sequence>
<evidence type="ECO:0000313" key="3">
    <source>
        <dbReference type="EMBL" id="RUO18583.1"/>
    </source>
</evidence>
<proteinExistence type="predicted"/>
<dbReference type="Proteomes" id="UP000287865">
    <property type="component" value="Unassembled WGS sequence"/>
</dbReference>
<evidence type="ECO:0000313" key="4">
    <source>
        <dbReference type="Proteomes" id="UP000249203"/>
    </source>
</evidence>
<dbReference type="OrthoDB" id="9942717at2"/>
<reference evidence="2 4" key="2">
    <citation type="submission" date="2018-06" db="EMBL/GenBank/DDBJ databases">
        <title>Genomic Encyclopedia of Type Strains, Phase III (KMG-III): the genomes of soil and plant-associated and newly described type strains.</title>
        <authorList>
            <person name="Whitman W."/>
        </authorList>
    </citation>
    <scope>NUCLEOTIDE SEQUENCE [LARGE SCALE GENOMIC DNA]</scope>
    <source>
        <strain evidence="2 4">CGMCC 1.15366</strain>
    </source>
</reference>
<feature type="transmembrane region" description="Helical" evidence="1">
    <location>
        <begin position="12"/>
        <end position="31"/>
    </location>
</feature>
<accession>A0A327WW47</accession>
<comment type="caution">
    <text evidence="2">The sequence shown here is derived from an EMBL/GenBank/DDBJ whole genome shotgun (WGS) entry which is preliminary data.</text>
</comment>
<evidence type="ECO:0000313" key="2">
    <source>
        <dbReference type="EMBL" id="RAJ93330.1"/>
    </source>
</evidence>
<evidence type="ECO:0000256" key="1">
    <source>
        <dbReference type="SAM" id="Phobius"/>
    </source>
</evidence>
<organism evidence="2 4">
    <name type="scientific">Aliidiomarina maris</name>
    <dbReference type="NCBI Taxonomy" id="531312"/>
    <lineage>
        <taxon>Bacteria</taxon>
        <taxon>Pseudomonadati</taxon>
        <taxon>Pseudomonadota</taxon>
        <taxon>Gammaproteobacteria</taxon>
        <taxon>Alteromonadales</taxon>
        <taxon>Idiomarinaceae</taxon>
        <taxon>Aliidiomarina</taxon>
    </lineage>
</organism>
<keyword evidence="5" id="KW-1185">Reference proteome</keyword>
<feature type="transmembrane region" description="Helical" evidence="1">
    <location>
        <begin position="37"/>
        <end position="57"/>
    </location>
</feature>
<keyword evidence="1" id="KW-1133">Transmembrane helix</keyword>
<reference evidence="3 5" key="1">
    <citation type="journal article" date="2018" name="Front. Microbiol.">
        <title>Genome-Based Analysis Reveals the Taxonomy and Diversity of the Family Idiomarinaceae.</title>
        <authorList>
            <person name="Liu Y."/>
            <person name="Lai Q."/>
            <person name="Shao Z."/>
        </authorList>
    </citation>
    <scope>NUCLEOTIDE SEQUENCE [LARGE SCALE GENOMIC DNA]</scope>
    <source>
        <strain evidence="3 5">CF12-14</strain>
    </source>
</reference>
<keyword evidence="1" id="KW-0472">Membrane</keyword>
<dbReference type="Proteomes" id="UP000249203">
    <property type="component" value="Unassembled WGS sequence"/>
</dbReference>
<name>A0A327WW47_9GAMM</name>
<keyword evidence="1" id="KW-0812">Transmembrane</keyword>
<dbReference type="RefSeq" id="WP_111570517.1">
    <property type="nucleotide sequence ID" value="NZ_PIPK01000019.1"/>
</dbReference>
<dbReference type="EMBL" id="QLMD01000020">
    <property type="protein sequence ID" value="RAJ93330.1"/>
    <property type="molecule type" value="Genomic_DNA"/>
</dbReference>
<protein>
    <submittedName>
        <fullName evidence="2">Uncharacterized protein</fullName>
    </submittedName>
</protein>
<dbReference type="EMBL" id="PIPK01000019">
    <property type="protein sequence ID" value="RUO18583.1"/>
    <property type="molecule type" value="Genomic_DNA"/>
</dbReference>